<feature type="chain" id="PRO_5012552967" evidence="1">
    <location>
        <begin position="21"/>
        <end position="174"/>
    </location>
</feature>
<sequence length="174" mass="19486">MKKALTISISVLLLISTSCATLFTGTKQKVAIDSNPQGAEIIINGQQMGVTPATIKVDRELDALLYGGKEIQFKLAGYKNFGYILDARLNTVSIINFFNPIFWGIDIASGAVTKYDDYYNFRLMPLEGKKASPYTTNNMGKYEKLVKLKKLLEDGVITQKEFEKEKAKILEEEE</sequence>
<dbReference type="Pfam" id="PF08308">
    <property type="entry name" value="PEGA"/>
    <property type="match status" value="1"/>
</dbReference>
<evidence type="ECO:0000259" key="3">
    <source>
        <dbReference type="Pfam" id="PF09851"/>
    </source>
</evidence>
<dbReference type="RefSeq" id="WP_085516715.1">
    <property type="nucleotide sequence ID" value="NZ_FXAW01000003.1"/>
</dbReference>
<keyword evidence="1" id="KW-0732">Signal</keyword>
<dbReference type="Proteomes" id="UP000193804">
    <property type="component" value="Unassembled WGS sequence"/>
</dbReference>
<evidence type="ECO:0000256" key="1">
    <source>
        <dbReference type="SAM" id="SignalP"/>
    </source>
</evidence>
<feature type="signal peptide" evidence="1">
    <location>
        <begin position="1"/>
        <end position="20"/>
    </location>
</feature>
<dbReference type="PROSITE" id="PS51257">
    <property type="entry name" value="PROKAR_LIPOPROTEIN"/>
    <property type="match status" value="1"/>
</dbReference>
<feature type="domain" description="PEGA" evidence="2">
    <location>
        <begin position="29"/>
        <end position="57"/>
    </location>
</feature>
<organism evidence="4 5">
    <name type="scientific">Marivirga sericea</name>
    <dbReference type="NCBI Taxonomy" id="1028"/>
    <lineage>
        <taxon>Bacteria</taxon>
        <taxon>Pseudomonadati</taxon>
        <taxon>Bacteroidota</taxon>
        <taxon>Cytophagia</taxon>
        <taxon>Cytophagales</taxon>
        <taxon>Marivirgaceae</taxon>
        <taxon>Marivirga</taxon>
    </lineage>
</organism>
<evidence type="ECO:0000313" key="4">
    <source>
        <dbReference type="EMBL" id="SMG29123.1"/>
    </source>
</evidence>
<dbReference type="InterPro" id="IPR013229">
    <property type="entry name" value="PEGA"/>
</dbReference>
<name>A0A1X7JMN4_9BACT</name>
<dbReference type="AlphaFoldDB" id="A0A1X7JMN4"/>
<dbReference type="Pfam" id="PF09851">
    <property type="entry name" value="SHOCT"/>
    <property type="match status" value="1"/>
</dbReference>
<reference evidence="5" key="1">
    <citation type="submission" date="2017-04" db="EMBL/GenBank/DDBJ databases">
        <authorList>
            <person name="Varghese N."/>
            <person name="Submissions S."/>
        </authorList>
    </citation>
    <scope>NUCLEOTIDE SEQUENCE [LARGE SCALE GENOMIC DNA]</scope>
    <source>
        <strain evidence="5">DSM 4125</strain>
    </source>
</reference>
<proteinExistence type="predicted"/>
<dbReference type="InterPro" id="IPR018649">
    <property type="entry name" value="SHOCT"/>
</dbReference>
<feature type="domain" description="SHOCT" evidence="3">
    <location>
        <begin position="144"/>
        <end position="170"/>
    </location>
</feature>
<keyword evidence="5" id="KW-1185">Reference proteome</keyword>
<evidence type="ECO:0000313" key="5">
    <source>
        <dbReference type="Proteomes" id="UP000193804"/>
    </source>
</evidence>
<gene>
    <name evidence="4" type="ORF">SAMN05661096_01799</name>
</gene>
<accession>A0A1X7JMN4</accession>
<protein>
    <submittedName>
        <fullName evidence="4">Short C-terminal domain-containing protein</fullName>
    </submittedName>
</protein>
<dbReference type="OrthoDB" id="1524740at2"/>
<dbReference type="EMBL" id="FXAW01000003">
    <property type="protein sequence ID" value="SMG29123.1"/>
    <property type="molecule type" value="Genomic_DNA"/>
</dbReference>
<evidence type="ECO:0000259" key="2">
    <source>
        <dbReference type="Pfam" id="PF08308"/>
    </source>
</evidence>